<sequence length="922" mass="101537">MVLNTFAVGAAIVPTVVGTGISHCLNRKSLRQKPTERISYHQGLQLVRSFLEYASLHTVEDLQAFTAQWVPVPRWVHVEEVFISKDILARSAELLQSQLGPVGIQQVGGKQWWQWRRDNGLLKAEWIEMRKDYNERMDAGDTQGQRIILYVHGGAYFFGSVDEHRYQMQRHARKLKARLLAPRYRLAPQFPFPCGLQDCLAAYLLLLETHAPSTIVLAGDSAGGGMTLSMLVILRDQGIPLPAGAILLSPWVDLTHSFPSVAGSGEYDYIPPHGFIHKHSMAWPPPNAEDLNEFTSSSEGNTKRRRASSKSSRGEAKGKKNKEQDAVRGFSIDRAGVFAEKATIQTNMNTAKRSERGSVQGVQTPRPLTVPLGDSTVTIFDQIQLYAPNHLLTHPLVSPVLQPSLGGLPPLLILVGGGELLRDEQIYLAHKAADPLKYAPTTDQLARFGSSPSQVTQYPPTDVQLQVWDDLCHVAVTLSWTRPAKHMYRAAAQFGAWCLARAQQTAIDILDDDSISIVSERSSSTPTPSPSSQSSSENVSKPKPRPAPKPALIFTTPSTARPLPNFVVGKAGDPLPPFTAHMIRQRVDRHGHVYPLEPASTLGALRVPPAEIGVVKEGPTRKWMAAQQRFNTRFAKEKRAVQRQRVEELRKGYERFEGEMVPATALAGRRLKEGKDTERRVKRSWGMSLWSLWGSKHDVKTIAREERADTQDVDPNPEEKSARRLSSRHLSITPRRLSTSSRRPRRSTLQPPDQPRSRHRSVTDEGQARPSIDPRYLPTQPQPHPQEPASALPADSRGLGPGVADPASALEVDVGSEDAVGTVVPATETRSTRPTRAGVAYPFKLKVEGEDEGGGWRRLNASTVTLDSVSLGDGDAAAVGDGLGGEIRVGEHGLGGGGRAERREDRLERPGVERFVTAREEL</sequence>
<feature type="domain" description="Alpha/beta hydrolase fold-3" evidence="3">
    <location>
        <begin position="148"/>
        <end position="262"/>
    </location>
</feature>
<name>R7Z521_CONA1</name>
<protein>
    <recommendedName>
        <fullName evidence="3">Alpha/beta hydrolase fold-3 domain-containing protein</fullName>
    </recommendedName>
</protein>
<feature type="compositionally biased region" description="Low complexity" evidence="2">
    <location>
        <begin position="730"/>
        <end position="751"/>
    </location>
</feature>
<feature type="compositionally biased region" description="Low complexity" evidence="2">
    <location>
        <begin position="519"/>
        <end position="536"/>
    </location>
</feature>
<gene>
    <name evidence="4" type="ORF">W97_08432</name>
</gene>
<proteinExistence type="predicted"/>
<organism evidence="4 5">
    <name type="scientific">Coniosporium apollinis (strain CBS 100218)</name>
    <name type="common">Rock-inhabiting black yeast</name>
    <dbReference type="NCBI Taxonomy" id="1168221"/>
    <lineage>
        <taxon>Eukaryota</taxon>
        <taxon>Fungi</taxon>
        <taxon>Dikarya</taxon>
        <taxon>Ascomycota</taxon>
        <taxon>Pezizomycotina</taxon>
        <taxon>Dothideomycetes</taxon>
        <taxon>Dothideomycetes incertae sedis</taxon>
        <taxon>Coniosporium</taxon>
    </lineage>
</organism>
<feature type="domain" description="Alpha/beta hydrolase fold-3" evidence="3">
    <location>
        <begin position="383"/>
        <end position="433"/>
    </location>
</feature>
<dbReference type="InterPro" id="IPR050300">
    <property type="entry name" value="GDXG_lipolytic_enzyme"/>
</dbReference>
<feature type="region of interest" description="Disordered" evidence="2">
    <location>
        <begin position="287"/>
        <end position="326"/>
    </location>
</feature>
<dbReference type="Gene3D" id="3.40.50.1820">
    <property type="entry name" value="alpha/beta hydrolase"/>
    <property type="match status" value="2"/>
</dbReference>
<dbReference type="PANTHER" id="PTHR48081:SF19">
    <property type="entry name" value="AB HYDROLASE SUPERFAMILY PROTEIN C4A8.06C"/>
    <property type="match status" value="1"/>
</dbReference>
<feature type="region of interest" description="Disordered" evidence="2">
    <location>
        <begin position="705"/>
        <end position="806"/>
    </location>
</feature>
<dbReference type="InterPro" id="IPR029058">
    <property type="entry name" value="AB_hydrolase_fold"/>
</dbReference>
<dbReference type="EMBL" id="JH767610">
    <property type="protein sequence ID" value="EON69272.1"/>
    <property type="molecule type" value="Genomic_DNA"/>
</dbReference>
<dbReference type="STRING" id="1168221.R7Z521"/>
<dbReference type="SUPFAM" id="SSF53474">
    <property type="entry name" value="alpha/beta-Hydrolases"/>
    <property type="match status" value="1"/>
</dbReference>
<keyword evidence="1" id="KW-0378">Hydrolase</keyword>
<dbReference type="AlphaFoldDB" id="R7Z521"/>
<dbReference type="HOGENOM" id="CLU_004893_0_0_1"/>
<evidence type="ECO:0000259" key="3">
    <source>
        <dbReference type="Pfam" id="PF07859"/>
    </source>
</evidence>
<evidence type="ECO:0000313" key="5">
    <source>
        <dbReference type="Proteomes" id="UP000016924"/>
    </source>
</evidence>
<dbReference type="Pfam" id="PF07859">
    <property type="entry name" value="Abhydrolase_3"/>
    <property type="match status" value="2"/>
</dbReference>
<dbReference type="OrthoDB" id="2336090at2759"/>
<dbReference type="GO" id="GO:0016787">
    <property type="term" value="F:hydrolase activity"/>
    <property type="evidence" value="ECO:0007669"/>
    <property type="project" value="UniProtKB-KW"/>
</dbReference>
<dbReference type="RefSeq" id="XP_007784589.1">
    <property type="nucleotide sequence ID" value="XM_007786399.1"/>
</dbReference>
<dbReference type="OMA" id="PHWVRTE"/>
<accession>R7Z521</accession>
<evidence type="ECO:0000256" key="1">
    <source>
        <dbReference type="ARBA" id="ARBA00022801"/>
    </source>
</evidence>
<feature type="compositionally biased region" description="Basic and acidic residues" evidence="2">
    <location>
        <begin position="312"/>
        <end position="326"/>
    </location>
</feature>
<dbReference type="eggNOG" id="KOG1515">
    <property type="taxonomic scope" value="Eukaryota"/>
</dbReference>
<dbReference type="Proteomes" id="UP000016924">
    <property type="component" value="Unassembled WGS sequence"/>
</dbReference>
<dbReference type="GeneID" id="19905743"/>
<evidence type="ECO:0000313" key="4">
    <source>
        <dbReference type="EMBL" id="EON69272.1"/>
    </source>
</evidence>
<evidence type="ECO:0000256" key="2">
    <source>
        <dbReference type="SAM" id="MobiDB-lite"/>
    </source>
</evidence>
<dbReference type="PANTHER" id="PTHR48081">
    <property type="entry name" value="AB HYDROLASE SUPERFAMILY PROTEIN C4A8.06C"/>
    <property type="match status" value="1"/>
</dbReference>
<reference evidence="5" key="1">
    <citation type="submission" date="2012-06" db="EMBL/GenBank/DDBJ databases">
        <title>The genome sequence of Coniosporium apollinis CBS 100218.</title>
        <authorList>
            <consortium name="The Broad Institute Genome Sequencing Platform"/>
            <person name="Cuomo C."/>
            <person name="Gorbushina A."/>
            <person name="Noack S."/>
            <person name="Walker B."/>
            <person name="Young S.K."/>
            <person name="Zeng Q."/>
            <person name="Gargeya S."/>
            <person name="Fitzgerald M."/>
            <person name="Haas B."/>
            <person name="Abouelleil A."/>
            <person name="Alvarado L."/>
            <person name="Arachchi H.M."/>
            <person name="Berlin A.M."/>
            <person name="Chapman S.B."/>
            <person name="Goldberg J."/>
            <person name="Griggs A."/>
            <person name="Gujja S."/>
            <person name="Hansen M."/>
            <person name="Howarth C."/>
            <person name="Imamovic A."/>
            <person name="Larimer J."/>
            <person name="McCowan C."/>
            <person name="Montmayeur A."/>
            <person name="Murphy C."/>
            <person name="Neiman D."/>
            <person name="Pearson M."/>
            <person name="Priest M."/>
            <person name="Roberts A."/>
            <person name="Saif S."/>
            <person name="Shea T."/>
            <person name="Sisk P."/>
            <person name="Sykes S."/>
            <person name="Wortman J."/>
            <person name="Nusbaum C."/>
            <person name="Birren B."/>
        </authorList>
    </citation>
    <scope>NUCLEOTIDE SEQUENCE [LARGE SCALE GENOMIC DNA]</scope>
    <source>
        <strain evidence="5">CBS 100218</strain>
    </source>
</reference>
<dbReference type="InterPro" id="IPR013094">
    <property type="entry name" value="AB_hydrolase_3"/>
</dbReference>
<feature type="region of interest" description="Disordered" evidence="2">
    <location>
        <begin position="519"/>
        <end position="557"/>
    </location>
</feature>
<keyword evidence="5" id="KW-1185">Reference proteome</keyword>